<dbReference type="PANTHER" id="PTHR35572">
    <property type="entry name" value="PROTEIN CBG04538-RELATED"/>
    <property type="match status" value="1"/>
</dbReference>
<evidence type="ECO:0000313" key="2">
    <source>
        <dbReference type="Proteomes" id="UP000887565"/>
    </source>
</evidence>
<dbReference type="InterPro" id="IPR055119">
    <property type="entry name" value="Mig18_Fn1"/>
</dbReference>
<name>A0A915IUQ7_ROMCU</name>
<feature type="domain" description="Abnormal cell migration protein 18-like fibronectin type I" evidence="1">
    <location>
        <begin position="87"/>
        <end position="135"/>
    </location>
</feature>
<dbReference type="InterPro" id="IPR040282">
    <property type="entry name" value="Mig-18-like"/>
</dbReference>
<feature type="domain" description="Abnormal cell migration protein 18-like fibronectin type I" evidence="1">
    <location>
        <begin position="27"/>
        <end position="79"/>
    </location>
</feature>
<feature type="domain" description="Abnormal cell migration protein 18-like fibronectin type I" evidence="1">
    <location>
        <begin position="239"/>
        <end position="289"/>
    </location>
</feature>
<evidence type="ECO:0000313" key="3">
    <source>
        <dbReference type="WBParaSite" id="nRc.2.0.1.t17798-RA"/>
    </source>
</evidence>
<proteinExistence type="predicted"/>
<protein>
    <recommendedName>
        <fullName evidence="1">Abnormal cell migration protein 18-like fibronectin type I domain-containing protein</fullName>
    </recommendedName>
</protein>
<dbReference type="Proteomes" id="UP000887565">
    <property type="component" value="Unplaced"/>
</dbReference>
<keyword evidence="2" id="KW-1185">Reference proteome</keyword>
<organism evidence="2 3">
    <name type="scientific">Romanomermis culicivorax</name>
    <name type="common">Nematode worm</name>
    <dbReference type="NCBI Taxonomy" id="13658"/>
    <lineage>
        <taxon>Eukaryota</taxon>
        <taxon>Metazoa</taxon>
        <taxon>Ecdysozoa</taxon>
        <taxon>Nematoda</taxon>
        <taxon>Enoplea</taxon>
        <taxon>Dorylaimia</taxon>
        <taxon>Mermithida</taxon>
        <taxon>Mermithoidea</taxon>
        <taxon>Mermithidae</taxon>
        <taxon>Romanomermis</taxon>
    </lineage>
</organism>
<reference evidence="3" key="1">
    <citation type="submission" date="2022-11" db="UniProtKB">
        <authorList>
            <consortium name="WormBaseParasite"/>
        </authorList>
    </citation>
    <scope>IDENTIFICATION</scope>
</reference>
<dbReference type="AlphaFoldDB" id="A0A915IUQ7"/>
<dbReference type="WBParaSite" id="nRc.2.0.1.t17798-RA">
    <property type="protein sequence ID" value="nRc.2.0.1.t17798-RA"/>
    <property type="gene ID" value="nRc.2.0.1.g17798"/>
</dbReference>
<sequence>MIYDVICTFLILNTFRNVESVPDCCTTGQKLQEGNFFYECYNNNYKAVACQIPNSNKRLEKGHTGIWDSFEYTCIIHGKEMKVKPIACIMADGQHLRPNTDDRSYEEGFIVACKLNNSGMHTSYVGCVDENKFAMQIIISTILFAIQSNSILANMISLECAPGEIMRGNFYFDCINRKYVLTGCRLPSTGQRIMIGGRAASDSFEYECRTRNDEVQLAVTACIAKSGRRLQPNSNDHERDGNFLLGCKSYGDSVAAEYVGCVDQNGQEVPLNQAVTIDGFRFICRMYNNSPQLRKL</sequence>
<dbReference type="Pfam" id="PF23003">
    <property type="entry name" value="Fn1_2"/>
    <property type="match status" value="3"/>
</dbReference>
<accession>A0A915IUQ7</accession>
<evidence type="ECO:0000259" key="1">
    <source>
        <dbReference type="Pfam" id="PF23003"/>
    </source>
</evidence>